<organism evidence="4 5">
    <name type="scientific">Streptacidiphilus monticola</name>
    <dbReference type="NCBI Taxonomy" id="2161674"/>
    <lineage>
        <taxon>Bacteria</taxon>
        <taxon>Bacillati</taxon>
        <taxon>Actinomycetota</taxon>
        <taxon>Actinomycetes</taxon>
        <taxon>Kitasatosporales</taxon>
        <taxon>Streptomycetaceae</taxon>
        <taxon>Streptacidiphilus</taxon>
    </lineage>
</organism>
<dbReference type="PANTHER" id="PTHR30055:SF209">
    <property type="entry name" value="POSSIBLE TRANSCRIPTIONAL REGULATORY PROTEIN (PROBABLY TETR-FAMILY)"/>
    <property type="match status" value="1"/>
</dbReference>
<keyword evidence="1 2" id="KW-0238">DNA-binding</keyword>
<protein>
    <submittedName>
        <fullName evidence="4">TetR/AcrR family transcriptional regulator</fullName>
    </submittedName>
</protein>
<dbReference type="InterPro" id="IPR009057">
    <property type="entry name" value="Homeodomain-like_sf"/>
</dbReference>
<dbReference type="RefSeq" id="WP_380589558.1">
    <property type="nucleotide sequence ID" value="NZ_JBHSQJ010000147.1"/>
</dbReference>
<evidence type="ECO:0000313" key="4">
    <source>
        <dbReference type="EMBL" id="MFC5911135.1"/>
    </source>
</evidence>
<evidence type="ECO:0000313" key="5">
    <source>
        <dbReference type="Proteomes" id="UP001596174"/>
    </source>
</evidence>
<evidence type="ECO:0000256" key="1">
    <source>
        <dbReference type="ARBA" id="ARBA00023125"/>
    </source>
</evidence>
<proteinExistence type="predicted"/>
<dbReference type="PROSITE" id="PS50977">
    <property type="entry name" value="HTH_TETR_2"/>
    <property type="match status" value="1"/>
</dbReference>
<dbReference type="Pfam" id="PF00440">
    <property type="entry name" value="TetR_N"/>
    <property type="match status" value="1"/>
</dbReference>
<dbReference type="PANTHER" id="PTHR30055">
    <property type="entry name" value="HTH-TYPE TRANSCRIPTIONAL REGULATOR RUTR"/>
    <property type="match status" value="1"/>
</dbReference>
<feature type="DNA-binding region" description="H-T-H motif" evidence="2">
    <location>
        <begin position="44"/>
        <end position="63"/>
    </location>
</feature>
<evidence type="ECO:0000256" key="2">
    <source>
        <dbReference type="PROSITE-ProRule" id="PRU00335"/>
    </source>
</evidence>
<keyword evidence="5" id="KW-1185">Reference proteome</keyword>
<name>A0ABW1G8N9_9ACTN</name>
<feature type="domain" description="HTH tetR-type" evidence="3">
    <location>
        <begin position="21"/>
        <end position="81"/>
    </location>
</feature>
<reference evidence="5" key="1">
    <citation type="journal article" date="2019" name="Int. J. Syst. Evol. Microbiol.">
        <title>The Global Catalogue of Microorganisms (GCM) 10K type strain sequencing project: providing services to taxonomists for standard genome sequencing and annotation.</title>
        <authorList>
            <consortium name="The Broad Institute Genomics Platform"/>
            <consortium name="The Broad Institute Genome Sequencing Center for Infectious Disease"/>
            <person name="Wu L."/>
            <person name="Ma J."/>
        </authorList>
    </citation>
    <scope>NUCLEOTIDE SEQUENCE [LARGE SCALE GENOMIC DNA]</scope>
    <source>
        <strain evidence="5">JCM 4816</strain>
    </source>
</reference>
<dbReference type="InterPro" id="IPR050109">
    <property type="entry name" value="HTH-type_TetR-like_transc_reg"/>
</dbReference>
<dbReference type="InterPro" id="IPR001647">
    <property type="entry name" value="HTH_TetR"/>
</dbReference>
<evidence type="ECO:0000259" key="3">
    <source>
        <dbReference type="PROSITE" id="PS50977"/>
    </source>
</evidence>
<sequence length="201" mass="22019">MPSEPLPLSLSAPPVVRADAARNRAKLLEAAQTLVREQGAENVTMEAVAAAACVGKGTVFRRFGDRAGLMYALLDQGERDFQQAFIFGPPPLGPGAPPVERLEAFGAALLRHLERHLDVFVAASREPVKRLGVGPARVHATHIAMLLQQAKVGGDVEQLTQVLLGFFEPSQVKYLLTERGRSVEDLERGWRDLVRRITHRC</sequence>
<comment type="caution">
    <text evidence="4">The sequence shown here is derived from an EMBL/GenBank/DDBJ whole genome shotgun (WGS) entry which is preliminary data.</text>
</comment>
<accession>A0ABW1G8N9</accession>
<dbReference type="EMBL" id="JBHSQJ010000147">
    <property type="protein sequence ID" value="MFC5911135.1"/>
    <property type="molecule type" value="Genomic_DNA"/>
</dbReference>
<dbReference type="Gene3D" id="1.10.357.10">
    <property type="entry name" value="Tetracycline Repressor, domain 2"/>
    <property type="match status" value="1"/>
</dbReference>
<dbReference type="Proteomes" id="UP001596174">
    <property type="component" value="Unassembled WGS sequence"/>
</dbReference>
<dbReference type="SUPFAM" id="SSF46689">
    <property type="entry name" value="Homeodomain-like"/>
    <property type="match status" value="1"/>
</dbReference>
<gene>
    <name evidence="4" type="ORF">ACFP3V_28505</name>
</gene>